<keyword evidence="5" id="KW-1185">Reference proteome</keyword>
<proteinExistence type="predicted"/>
<feature type="region of interest" description="Disordered" evidence="2">
    <location>
        <begin position="1"/>
        <end position="64"/>
    </location>
</feature>
<organism evidence="4 5">
    <name type="scientific">Oesophagostomum dentatum</name>
    <name type="common">Nodular worm</name>
    <dbReference type="NCBI Taxonomy" id="61180"/>
    <lineage>
        <taxon>Eukaryota</taxon>
        <taxon>Metazoa</taxon>
        <taxon>Ecdysozoa</taxon>
        <taxon>Nematoda</taxon>
        <taxon>Chromadorea</taxon>
        <taxon>Rhabditida</taxon>
        <taxon>Rhabditina</taxon>
        <taxon>Rhabditomorpha</taxon>
        <taxon>Strongyloidea</taxon>
        <taxon>Strongylidae</taxon>
        <taxon>Oesophagostomum</taxon>
    </lineage>
</organism>
<name>A0A0B1SU46_OESDE</name>
<gene>
    <name evidence="4" type="ORF">OESDEN_13196</name>
</gene>
<evidence type="ECO:0000256" key="1">
    <source>
        <dbReference type="SAM" id="Coils"/>
    </source>
</evidence>
<protein>
    <recommendedName>
        <fullName evidence="3">BMERB domain-containing protein</fullName>
    </recommendedName>
</protein>
<feature type="coiled-coil region" evidence="1">
    <location>
        <begin position="73"/>
        <end position="115"/>
    </location>
</feature>
<evidence type="ECO:0000313" key="4">
    <source>
        <dbReference type="EMBL" id="KHJ87037.1"/>
    </source>
</evidence>
<feature type="domain" description="BMERB" evidence="3">
    <location>
        <begin position="85"/>
        <end position="224"/>
    </location>
</feature>
<dbReference type="SMART" id="SM01203">
    <property type="entry name" value="DUF3585"/>
    <property type="match status" value="1"/>
</dbReference>
<reference evidence="4 5" key="1">
    <citation type="submission" date="2014-03" db="EMBL/GenBank/DDBJ databases">
        <title>Draft genome of the hookworm Oesophagostomum dentatum.</title>
        <authorList>
            <person name="Mitreva M."/>
        </authorList>
    </citation>
    <scope>NUCLEOTIDE SEQUENCE [LARGE SCALE GENOMIC DNA]</scope>
    <source>
        <strain evidence="4 5">OD-Hann</strain>
    </source>
</reference>
<dbReference type="PANTHER" id="PTHR23167:SF54">
    <property type="entry name" value="[F-ACTIN]-MONOOXYGENASE MICAL"/>
    <property type="match status" value="1"/>
</dbReference>
<feature type="compositionally biased region" description="Low complexity" evidence="2">
    <location>
        <begin position="15"/>
        <end position="30"/>
    </location>
</feature>
<dbReference type="OrthoDB" id="5838405at2759"/>
<evidence type="ECO:0000313" key="5">
    <source>
        <dbReference type="Proteomes" id="UP000053660"/>
    </source>
</evidence>
<evidence type="ECO:0000259" key="3">
    <source>
        <dbReference type="PROSITE" id="PS51848"/>
    </source>
</evidence>
<dbReference type="PROSITE" id="PS51848">
    <property type="entry name" value="BMERB"/>
    <property type="match status" value="1"/>
</dbReference>
<accession>A0A0B1SU46</accession>
<dbReference type="Proteomes" id="UP000053660">
    <property type="component" value="Unassembled WGS sequence"/>
</dbReference>
<dbReference type="Pfam" id="PF12130">
    <property type="entry name" value="bMERB_dom"/>
    <property type="match status" value="1"/>
</dbReference>
<evidence type="ECO:0000256" key="2">
    <source>
        <dbReference type="SAM" id="MobiDB-lite"/>
    </source>
</evidence>
<dbReference type="InterPro" id="IPR050540">
    <property type="entry name" value="F-actin_Monoox_Mical"/>
</dbReference>
<dbReference type="PANTHER" id="PTHR23167">
    <property type="entry name" value="CALPONIN HOMOLOGY DOMAIN-CONTAINING PROTEIN DDB_G0272472-RELATED"/>
    <property type="match status" value="1"/>
</dbReference>
<dbReference type="InterPro" id="IPR022735">
    <property type="entry name" value="bMERB_dom"/>
</dbReference>
<dbReference type="EMBL" id="KN558719">
    <property type="protein sequence ID" value="KHJ87037.1"/>
    <property type="molecule type" value="Genomic_DNA"/>
</dbReference>
<keyword evidence="1" id="KW-0175">Coiled coil</keyword>
<dbReference type="AlphaFoldDB" id="A0A0B1SU46"/>
<sequence>MTHQCKVRTNLLLIPETPSSSAQSSPCTSPHPVTSNGEPDNRDVPCAAVAPSPRMESEAYNSPSHIPVNEKNIRIFQKRAEKIRRQHDDERRRSAQEIQRGLQECEIRLEEIRSLGQSMEMKLLEDPENNWAMETWFALVHEREVLKCKEVMLKLSKREMELEVKYRDLNLRFKQLGEGMNDNLAANSDLLAAMLAVVEEKKEVNRLSENAKQSYKEVNPSMQALREKGRSFQKFKPIFSCL</sequence>